<evidence type="ECO:0000313" key="8">
    <source>
        <dbReference type="EMBL" id="CAL8094325.1"/>
    </source>
</evidence>
<evidence type="ECO:0000256" key="7">
    <source>
        <dbReference type="ARBA" id="ARBA00023033"/>
    </source>
</evidence>
<dbReference type="Pfam" id="PF00067">
    <property type="entry name" value="p450"/>
    <property type="match status" value="1"/>
</dbReference>
<gene>
    <name evidence="8" type="ORF">ODALV1_LOCUS8752</name>
</gene>
<reference evidence="8 9" key="1">
    <citation type="submission" date="2024-08" db="EMBL/GenBank/DDBJ databases">
        <authorList>
            <person name="Cucini C."/>
            <person name="Frati F."/>
        </authorList>
    </citation>
    <scope>NUCLEOTIDE SEQUENCE [LARGE SCALE GENOMIC DNA]</scope>
</reference>
<sequence>MIREAFKVDALNGRPDSRVFLERSWGKKRGIIFNEGKDWQDQRRFALKNLRDFGFGKGTMESLILDEVCSFVEHLK</sequence>
<comment type="cofactor">
    <cofactor evidence="1">
        <name>heme</name>
        <dbReference type="ChEBI" id="CHEBI:30413"/>
    </cofactor>
</comment>
<evidence type="ECO:0000256" key="4">
    <source>
        <dbReference type="ARBA" id="ARBA00022723"/>
    </source>
</evidence>
<keyword evidence="3" id="KW-0349">Heme</keyword>
<dbReference type="InterPro" id="IPR036396">
    <property type="entry name" value="Cyt_P450_sf"/>
</dbReference>
<evidence type="ECO:0000256" key="1">
    <source>
        <dbReference type="ARBA" id="ARBA00001971"/>
    </source>
</evidence>
<accession>A0ABP1QCP6</accession>
<evidence type="ECO:0000256" key="2">
    <source>
        <dbReference type="ARBA" id="ARBA00010617"/>
    </source>
</evidence>
<dbReference type="SUPFAM" id="SSF48264">
    <property type="entry name" value="Cytochrome P450"/>
    <property type="match status" value="1"/>
</dbReference>
<keyword evidence="6" id="KW-0408">Iron</keyword>
<evidence type="ECO:0000256" key="6">
    <source>
        <dbReference type="ARBA" id="ARBA00023004"/>
    </source>
</evidence>
<keyword evidence="9" id="KW-1185">Reference proteome</keyword>
<dbReference type="Gene3D" id="1.10.630.10">
    <property type="entry name" value="Cytochrome P450"/>
    <property type="match status" value="1"/>
</dbReference>
<keyword evidence="5" id="KW-0560">Oxidoreductase</keyword>
<evidence type="ECO:0000313" key="9">
    <source>
        <dbReference type="Proteomes" id="UP001642540"/>
    </source>
</evidence>
<evidence type="ECO:0000256" key="5">
    <source>
        <dbReference type="ARBA" id="ARBA00023002"/>
    </source>
</evidence>
<dbReference type="InterPro" id="IPR050182">
    <property type="entry name" value="Cytochrome_P450_fam2"/>
</dbReference>
<dbReference type="EMBL" id="CAXLJM020000026">
    <property type="protein sequence ID" value="CAL8094325.1"/>
    <property type="molecule type" value="Genomic_DNA"/>
</dbReference>
<comment type="similarity">
    <text evidence="2">Belongs to the cytochrome P450 family.</text>
</comment>
<name>A0ABP1QCP6_9HEXA</name>
<keyword evidence="4" id="KW-0479">Metal-binding</keyword>
<dbReference type="InterPro" id="IPR001128">
    <property type="entry name" value="Cyt_P450"/>
</dbReference>
<keyword evidence="7" id="KW-0503">Monooxygenase</keyword>
<protein>
    <submittedName>
        <fullName evidence="8">Uncharacterized protein</fullName>
    </submittedName>
</protein>
<comment type="caution">
    <text evidence="8">The sequence shown here is derived from an EMBL/GenBank/DDBJ whole genome shotgun (WGS) entry which is preliminary data.</text>
</comment>
<dbReference type="PANTHER" id="PTHR24300:SF376">
    <property type="entry name" value="CYTOCHROME P450 15A1"/>
    <property type="match status" value="1"/>
</dbReference>
<evidence type="ECO:0000256" key="3">
    <source>
        <dbReference type="ARBA" id="ARBA00022617"/>
    </source>
</evidence>
<organism evidence="8 9">
    <name type="scientific">Orchesella dallaii</name>
    <dbReference type="NCBI Taxonomy" id="48710"/>
    <lineage>
        <taxon>Eukaryota</taxon>
        <taxon>Metazoa</taxon>
        <taxon>Ecdysozoa</taxon>
        <taxon>Arthropoda</taxon>
        <taxon>Hexapoda</taxon>
        <taxon>Collembola</taxon>
        <taxon>Entomobryomorpha</taxon>
        <taxon>Entomobryoidea</taxon>
        <taxon>Orchesellidae</taxon>
        <taxon>Orchesellinae</taxon>
        <taxon>Orchesella</taxon>
    </lineage>
</organism>
<dbReference type="Proteomes" id="UP001642540">
    <property type="component" value="Unassembled WGS sequence"/>
</dbReference>
<proteinExistence type="inferred from homology"/>
<dbReference type="PANTHER" id="PTHR24300">
    <property type="entry name" value="CYTOCHROME P450 508A4-RELATED"/>
    <property type="match status" value="1"/>
</dbReference>